<reference evidence="21" key="1">
    <citation type="journal article" date="2006" name="PLoS Biol.">
        <title>Macronuclear genome sequence of the ciliate Tetrahymena thermophila, a model eukaryote.</title>
        <authorList>
            <person name="Eisen J.A."/>
            <person name="Coyne R.S."/>
            <person name="Wu M."/>
            <person name="Wu D."/>
            <person name="Thiagarajan M."/>
            <person name="Wortman J.R."/>
            <person name="Badger J.H."/>
            <person name="Ren Q."/>
            <person name="Amedeo P."/>
            <person name="Jones K.M."/>
            <person name="Tallon L.J."/>
            <person name="Delcher A.L."/>
            <person name="Salzberg S.L."/>
            <person name="Silva J.C."/>
            <person name="Haas B.J."/>
            <person name="Majoros W.H."/>
            <person name="Farzad M."/>
            <person name="Carlton J.M."/>
            <person name="Smith R.K. Jr."/>
            <person name="Garg J."/>
            <person name="Pearlman R.E."/>
            <person name="Karrer K.M."/>
            <person name="Sun L."/>
            <person name="Manning G."/>
            <person name="Elde N.C."/>
            <person name="Turkewitz A.P."/>
            <person name="Asai D.J."/>
            <person name="Wilkes D.E."/>
            <person name="Wang Y."/>
            <person name="Cai H."/>
            <person name="Collins K."/>
            <person name="Stewart B.A."/>
            <person name="Lee S.R."/>
            <person name="Wilamowska K."/>
            <person name="Weinberg Z."/>
            <person name="Ruzzo W.L."/>
            <person name="Wloga D."/>
            <person name="Gaertig J."/>
            <person name="Frankel J."/>
            <person name="Tsao C.-C."/>
            <person name="Gorovsky M.A."/>
            <person name="Keeling P.J."/>
            <person name="Waller R.F."/>
            <person name="Patron N.J."/>
            <person name="Cherry J.M."/>
            <person name="Stover N.A."/>
            <person name="Krieger C.J."/>
            <person name="del Toro C."/>
            <person name="Ryder H.F."/>
            <person name="Williamson S.C."/>
            <person name="Barbeau R.A."/>
            <person name="Hamilton E.P."/>
            <person name="Orias E."/>
        </authorList>
    </citation>
    <scope>NUCLEOTIDE SEQUENCE [LARGE SCALE GENOMIC DNA]</scope>
    <source>
        <strain evidence="21">SB210</strain>
    </source>
</reference>
<dbReference type="AlphaFoldDB" id="Q22Y46"/>
<keyword evidence="12" id="KW-1015">Disulfide bond</keyword>
<dbReference type="GO" id="GO:0005576">
    <property type="term" value="C:extracellular region"/>
    <property type="evidence" value="ECO:0007669"/>
    <property type="project" value="UniProtKB-SubCell"/>
</dbReference>
<evidence type="ECO:0000256" key="5">
    <source>
        <dbReference type="ARBA" id="ARBA00005730"/>
    </source>
</evidence>
<dbReference type="Proteomes" id="UP000009168">
    <property type="component" value="Unassembled WGS sequence"/>
</dbReference>
<dbReference type="GO" id="GO:0005764">
    <property type="term" value="C:lysosome"/>
    <property type="evidence" value="ECO:0007669"/>
    <property type="project" value="UniProtKB-SubCell"/>
</dbReference>
<dbReference type="GO" id="GO:0017064">
    <property type="term" value="F:fatty acid amide hydrolase activity"/>
    <property type="evidence" value="ECO:0007669"/>
    <property type="project" value="InterPro"/>
</dbReference>
<dbReference type="GO" id="GO:0006631">
    <property type="term" value="P:fatty acid metabolic process"/>
    <property type="evidence" value="ECO:0007669"/>
    <property type="project" value="InterPro"/>
</dbReference>
<dbReference type="EC" id="3.5.1.23" evidence="6"/>
<evidence type="ECO:0000256" key="1">
    <source>
        <dbReference type="ARBA" id="ARBA00004371"/>
    </source>
</evidence>
<dbReference type="GO" id="GO:0016020">
    <property type="term" value="C:membrane"/>
    <property type="evidence" value="ECO:0007669"/>
    <property type="project" value="GOC"/>
</dbReference>
<evidence type="ECO:0000256" key="14">
    <source>
        <dbReference type="ARBA" id="ARBA00023228"/>
    </source>
</evidence>
<accession>Q22Y46</accession>
<name>Q22Y46_TETTS</name>
<feature type="domain" description="Acid ceramidase N-terminal" evidence="19">
    <location>
        <begin position="50"/>
        <end position="84"/>
    </location>
</feature>
<dbReference type="Gene3D" id="3.60.60.10">
    <property type="entry name" value="Penicillin V Acylase, Chain A"/>
    <property type="match status" value="1"/>
</dbReference>
<dbReference type="PANTHER" id="PTHR28583:SF1">
    <property type="entry name" value="ACID CERAMIDASE"/>
    <property type="match status" value="1"/>
</dbReference>
<dbReference type="OMA" id="FQCAREK"/>
<dbReference type="HOGENOM" id="CLU_054401_0_0_1"/>
<keyword evidence="7" id="KW-0964">Secreted</keyword>
<dbReference type="InterPro" id="IPR029132">
    <property type="entry name" value="CBAH/NAAA_C"/>
</dbReference>
<dbReference type="PANTHER" id="PTHR28583">
    <property type="entry name" value="ACID AMIDASE"/>
    <property type="match status" value="1"/>
</dbReference>
<evidence type="ECO:0000259" key="19">
    <source>
        <dbReference type="Pfam" id="PF15508"/>
    </source>
</evidence>
<evidence type="ECO:0000256" key="16">
    <source>
        <dbReference type="PIRSR" id="PIRSR017632-1"/>
    </source>
</evidence>
<evidence type="ECO:0000256" key="12">
    <source>
        <dbReference type="ARBA" id="ARBA00023157"/>
    </source>
</evidence>
<feature type="signal peptide" evidence="17">
    <location>
        <begin position="1"/>
        <end position="20"/>
    </location>
</feature>
<dbReference type="EMBL" id="GG662749">
    <property type="protein sequence ID" value="EAR90178.1"/>
    <property type="molecule type" value="Genomic_DNA"/>
</dbReference>
<evidence type="ECO:0000256" key="8">
    <source>
        <dbReference type="ARBA" id="ARBA00022729"/>
    </source>
</evidence>
<evidence type="ECO:0000256" key="7">
    <source>
        <dbReference type="ARBA" id="ARBA00022525"/>
    </source>
</evidence>
<dbReference type="RefSeq" id="XP_001010423.1">
    <property type="nucleotide sequence ID" value="XM_001010423.1"/>
</dbReference>
<keyword evidence="10" id="KW-0746">Sphingolipid metabolism</keyword>
<dbReference type="InParanoid" id="Q22Y46"/>
<dbReference type="InterPro" id="IPR016699">
    <property type="entry name" value="Acid_ceramidase-like"/>
</dbReference>
<protein>
    <recommendedName>
        <fullName evidence="15">Acid ceramidase</fullName>
        <ecNumber evidence="6">3.5.1.23</ecNumber>
    </recommendedName>
</protein>
<evidence type="ECO:0000256" key="15">
    <source>
        <dbReference type="ARBA" id="ARBA00040588"/>
    </source>
</evidence>
<evidence type="ECO:0000256" key="3">
    <source>
        <dbReference type="ARBA" id="ARBA00004760"/>
    </source>
</evidence>
<gene>
    <name evidence="20" type="ORF">TTHERM_00355250</name>
</gene>
<comment type="pathway">
    <text evidence="4">Sphingolipid metabolism.</text>
</comment>
<dbReference type="Pfam" id="PF15508">
    <property type="entry name" value="NAAA-beta"/>
    <property type="match status" value="1"/>
</dbReference>
<feature type="domain" description="Choloylglycine hydrolase/NAAA C-terminal" evidence="18">
    <location>
        <begin position="138"/>
        <end position="260"/>
    </location>
</feature>
<evidence type="ECO:0000256" key="2">
    <source>
        <dbReference type="ARBA" id="ARBA00004613"/>
    </source>
</evidence>
<evidence type="ECO:0000256" key="13">
    <source>
        <dbReference type="ARBA" id="ARBA00023180"/>
    </source>
</evidence>
<evidence type="ECO:0000256" key="17">
    <source>
        <dbReference type="SAM" id="SignalP"/>
    </source>
</evidence>
<keyword evidence="8 17" id="KW-0732">Signal</keyword>
<dbReference type="OrthoDB" id="5273684at2759"/>
<keyword evidence="13" id="KW-0325">Glycoprotein</keyword>
<comment type="subcellular location">
    <subcellularLocation>
        <location evidence="1">Lysosome</location>
    </subcellularLocation>
    <subcellularLocation>
        <location evidence="2">Secreted</location>
    </subcellularLocation>
</comment>
<evidence type="ECO:0000256" key="6">
    <source>
        <dbReference type="ARBA" id="ARBA00011891"/>
    </source>
</evidence>
<feature type="chain" id="PRO_5004201415" description="Acid ceramidase" evidence="17">
    <location>
        <begin position="21"/>
        <end position="391"/>
    </location>
</feature>
<evidence type="ECO:0000256" key="4">
    <source>
        <dbReference type="ARBA" id="ARBA00004991"/>
    </source>
</evidence>
<evidence type="ECO:0000256" key="9">
    <source>
        <dbReference type="ARBA" id="ARBA00022801"/>
    </source>
</evidence>
<comment type="similarity">
    <text evidence="5">Belongs to the acid ceramidase family.</text>
</comment>
<sequence>MKNILSAILFIAFALLLTQAQLSSYCIYQDQKAKECAFYDSLQQNFGGVNLPKYKVNLDLSYKDRWREIITNYKNPIQMFANFLQSSDGFKQIEQLFPLYSDPNFLNELQAISDLSGVSFTSIQLFSQMYEILGSIACTSIIARNPDGSIVHGRNLDYGFFQQISPLLANIEFQRNGKTVFFADMVIGTAIVVTGVVPNGFSITINQRDVDQQSLSYLKQQYIPACYLIYQVLQTNTTYQDALNTLLNTKVAMPAYLNIAGVSGNQGNVIEKNRESNSLQTTLSESTWFICQTNYDRSIPDPQSDYRRLPCEQKMSQLNQSSWQPQEMFNILSQQPNFVQSTIATDIMVPKTGFINSTRWFNPPPIMQQIQQKLYKQTLQAVTVFILIFIL</sequence>
<keyword evidence="21" id="KW-1185">Reference proteome</keyword>
<evidence type="ECO:0000256" key="11">
    <source>
        <dbReference type="ARBA" id="ARBA00023098"/>
    </source>
</evidence>
<dbReference type="Pfam" id="PF02275">
    <property type="entry name" value="CBAH"/>
    <property type="match status" value="1"/>
</dbReference>
<dbReference type="GeneID" id="7837275"/>
<keyword evidence="11" id="KW-0443">Lipid metabolism</keyword>
<evidence type="ECO:0000313" key="20">
    <source>
        <dbReference type="EMBL" id="EAR90178.1"/>
    </source>
</evidence>
<keyword evidence="9 20" id="KW-0378">Hydrolase</keyword>
<evidence type="ECO:0000313" key="21">
    <source>
        <dbReference type="Proteomes" id="UP000009168"/>
    </source>
</evidence>
<dbReference type="KEGG" id="tet:TTHERM_00355250"/>
<organism evidence="20 21">
    <name type="scientific">Tetrahymena thermophila (strain SB210)</name>
    <dbReference type="NCBI Taxonomy" id="312017"/>
    <lineage>
        <taxon>Eukaryota</taxon>
        <taxon>Sar</taxon>
        <taxon>Alveolata</taxon>
        <taxon>Ciliophora</taxon>
        <taxon>Intramacronucleata</taxon>
        <taxon>Oligohymenophorea</taxon>
        <taxon>Hymenostomatida</taxon>
        <taxon>Tetrahymenina</taxon>
        <taxon>Tetrahymenidae</taxon>
        <taxon>Tetrahymena</taxon>
    </lineage>
</organism>
<feature type="active site" description="Nucleophile" evidence="16">
    <location>
        <position position="138"/>
    </location>
</feature>
<keyword evidence="14" id="KW-0458">Lysosome</keyword>
<dbReference type="STRING" id="312017.Q22Y46"/>
<proteinExistence type="inferred from homology"/>
<dbReference type="GO" id="GO:0006665">
    <property type="term" value="P:sphingolipid metabolic process"/>
    <property type="evidence" value="ECO:0007669"/>
    <property type="project" value="UniProtKB-KW"/>
</dbReference>
<dbReference type="GO" id="GO:0017040">
    <property type="term" value="F:N-acylsphingosine amidohydrolase activity"/>
    <property type="evidence" value="ECO:0007669"/>
    <property type="project" value="UniProtKB-EC"/>
</dbReference>
<evidence type="ECO:0000259" key="18">
    <source>
        <dbReference type="Pfam" id="PF02275"/>
    </source>
</evidence>
<dbReference type="PIRSF" id="PIRSF017632">
    <property type="entry name" value="Acid_ceramidase-like"/>
    <property type="match status" value="1"/>
</dbReference>
<evidence type="ECO:0000256" key="10">
    <source>
        <dbReference type="ARBA" id="ARBA00022919"/>
    </source>
</evidence>
<comment type="pathway">
    <text evidence="3">Lipid metabolism; sphingolipid metabolism.</text>
</comment>
<dbReference type="InterPro" id="IPR029130">
    <property type="entry name" value="Acid_ceramidase_N"/>
</dbReference>